<sequence length="445" mass="48308">MNPFYHPVSFSDMQALSSSTTLNTAWPRTASRDIFQADSSINTSRQPNSSNDSDLIRSISQVLTHGPPVEKSVSASASLQLVDALRQCSLATQQPQTAVELNEEQLLKLYSKSEALLPNGSRVRNILWRMNSRRRIDLEKVQFNAAHNANDAMINWSNASHGAYREPVQCQKPLSSNSAFEMELLPSAGQNAGTGSYGYMSLSTPQTAPLPPAGLDRQRRRSSSHTIVGAEPAQQQQQNTHSLGNAATLQPHQEEESHYVPPHGLDRSTEMDDLELARPLELWNMALDPSLLWLTGNSSAWPQLSNNGTEKQPHGQSGAAAATQQNANEIAQLPFLAGPAAHHNQQQQSQHVVVHDTQLIDARVSAGAFDSLNRSSAGSTSAANNQTGASALDLDLFLSPNSLLPHWPHESQATAEPSRLPAAGSTAKDGSKGKFTWSMHLNKFL</sequence>
<dbReference type="AlphaFoldDB" id="A0A9W8IDH2"/>
<name>A0A9W8IDH2_9FUNG</name>
<accession>A0A9W8IDH2</accession>
<gene>
    <name evidence="2" type="ORF">IWW36_002415</name>
</gene>
<evidence type="ECO:0000313" key="3">
    <source>
        <dbReference type="Proteomes" id="UP001139887"/>
    </source>
</evidence>
<feature type="region of interest" description="Disordered" evidence="1">
    <location>
        <begin position="407"/>
        <end position="432"/>
    </location>
</feature>
<evidence type="ECO:0000313" key="2">
    <source>
        <dbReference type="EMBL" id="KAJ2849723.1"/>
    </source>
</evidence>
<feature type="region of interest" description="Disordered" evidence="1">
    <location>
        <begin position="303"/>
        <end position="323"/>
    </location>
</feature>
<keyword evidence="3" id="KW-1185">Reference proteome</keyword>
<dbReference type="EMBL" id="JANBUW010000062">
    <property type="protein sequence ID" value="KAJ2849723.1"/>
    <property type="molecule type" value="Genomic_DNA"/>
</dbReference>
<dbReference type="Proteomes" id="UP001139887">
    <property type="component" value="Unassembled WGS sequence"/>
</dbReference>
<organism evidence="2 3">
    <name type="scientific">Coemansia brasiliensis</name>
    <dbReference type="NCBI Taxonomy" id="2650707"/>
    <lineage>
        <taxon>Eukaryota</taxon>
        <taxon>Fungi</taxon>
        <taxon>Fungi incertae sedis</taxon>
        <taxon>Zoopagomycota</taxon>
        <taxon>Kickxellomycotina</taxon>
        <taxon>Kickxellomycetes</taxon>
        <taxon>Kickxellales</taxon>
        <taxon>Kickxellaceae</taxon>
        <taxon>Coemansia</taxon>
    </lineage>
</organism>
<comment type="caution">
    <text evidence="2">The sequence shown here is derived from an EMBL/GenBank/DDBJ whole genome shotgun (WGS) entry which is preliminary data.</text>
</comment>
<protein>
    <submittedName>
        <fullName evidence="2">Uncharacterized protein</fullName>
    </submittedName>
</protein>
<feature type="region of interest" description="Disordered" evidence="1">
    <location>
        <begin position="196"/>
        <end position="241"/>
    </location>
</feature>
<reference evidence="2" key="1">
    <citation type="submission" date="2022-07" db="EMBL/GenBank/DDBJ databases">
        <title>Phylogenomic reconstructions and comparative analyses of Kickxellomycotina fungi.</title>
        <authorList>
            <person name="Reynolds N.K."/>
            <person name="Stajich J.E."/>
            <person name="Barry K."/>
            <person name="Grigoriev I.V."/>
            <person name="Crous P."/>
            <person name="Smith M.E."/>
        </authorList>
    </citation>
    <scope>NUCLEOTIDE SEQUENCE</scope>
    <source>
        <strain evidence="2">NRRL 1566</strain>
    </source>
</reference>
<dbReference type="OrthoDB" id="5574225at2759"/>
<proteinExistence type="predicted"/>
<evidence type="ECO:0000256" key="1">
    <source>
        <dbReference type="SAM" id="MobiDB-lite"/>
    </source>
</evidence>